<evidence type="ECO:0000313" key="1">
    <source>
        <dbReference type="EMBL" id="HIP57564.1"/>
    </source>
</evidence>
<evidence type="ECO:0000313" key="2">
    <source>
        <dbReference type="Proteomes" id="UP000605805"/>
    </source>
</evidence>
<dbReference type="SUPFAM" id="SSF88697">
    <property type="entry name" value="PUA domain-like"/>
    <property type="match status" value="1"/>
</dbReference>
<dbReference type="EMBL" id="DQTV01000119">
    <property type="protein sequence ID" value="HIP57564.1"/>
    <property type="molecule type" value="Genomic_DNA"/>
</dbReference>
<feature type="non-terminal residue" evidence="1">
    <location>
        <position position="37"/>
    </location>
</feature>
<name>A0A833DV65_9CREN</name>
<sequence>MSGREVYLRRHIMVKGRFVDLILSGKKTTTIRLGRVV</sequence>
<accession>A0A833DV65</accession>
<dbReference type="InterPro" id="IPR015947">
    <property type="entry name" value="PUA-like_sf"/>
</dbReference>
<dbReference type="Proteomes" id="UP000605805">
    <property type="component" value="Unassembled WGS sequence"/>
</dbReference>
<proteinExistence type="predicted"/>
<dbReference type="AlphaFoldDB" id="A0A833DV65"/>
<reference evidence="1" key="1">
    <citation type="journal article" date="2020" name="ISME J.">
        <title>Gammaproteobacteria mediating utilization of methyl-, sulfur- and petroleum organic compounds in deep ocean hydrothermal plumes.</title>
        <authorList>
            <person name="Zhou Z."/>
            <person name="Liu Y."/>
            <person name="Pan J."/>
            <person name="Cron B.R."/>
            <person name="Toner B.M."/>
            <person name="Anantharaman K."/>
            <person name="Breier J.A."/>
            <person name="Dick G.J."/>
            <person name="Li M."/>
        </authorList>
    </citation>
    <scope>NUCLEOTIDE SEQUENCE</scope>
    <source>
        <strain evidence="1">SZUA-1435</strain>
    </source>
</reference>
<organism evidence="1 2">
    <name type="scientific">Ignisphaera aggregans</name>
    <dbReference type="NCBI Taxonomy" id="334771"/>
    <lineage>
        <taxon>Archaea</taxon>
        <taxon>Thermoproteota</taxon>
        <taxon>Thermoprotei</taxon>
        <taxon>Desulfurococcales</taxon>
        <taxon>Desulfurococcaceae</taxon>
        <taxon>Ignisphaera</taxon>
    </lineage>
</organism>
<protein>
    <submittedName>
        <fullName evidence="1">ASCH domain-containing protein</fullName>
    </submittedName>
</protein>
<comment type="caution">
    <text evidence="1">The sequence shown here is derived from an EMBL/GenBank/DDBJ whole genome shotgun (WGS) entry which is preliminary data.</text>
</comment>
<gene>
    <name evidence="1" type="ORF">EYH02_05845</name>
</gene>